<accession>A0A495JTJ3</accession>
<sequence length="343" mass="36232">MGTVRQKAHRSAPRLIVGTVLTALLTLTTAGAALGRAPSTDGASVAARTDAYIRDVAGDVGLEPHSLNPIWQSPDIKVCPTAIECATSQNPIVGVTNYVFVKLNNPGPYGSGVSTGTVELYRTTPGGGASWPIHWTSIGSVATSAFPGVTTVTIPWNGVPGPGHFCLLARWVSPTDPMTSEGPSHSTNTRNNNNIAWRNVDSVNPAPGTPEVRPFAIGNETEVPTRNDLVFAQRGEPFQNAGGRIVADLGPVLFQRWVQAGRPGVGIREVGRNQVEIVAANAKISDLLLNPGERPEFNLIFSTQTVSSRQFVVDVIQFGPAKAGGEKTDVGGVQYLVRTAQRG</sequence>
<proteinExistence type="predicted"/>
<protein>
    <submittedName>
        <fullName evidence="1">Uncharacterized protein</fullName>
    </submittedName>
</protein>
<dbReference type="AlphaFoldDB" id="A0A495JTJ3"/>
<evidence type="ECO:0000313" key="1">
    <source>
        <dbReference type="EMBL" id="RKR92313.1"/>
    </source>
</evidence>
<gene>
    <name evidence="1" type="ORF">BDK92_6751</name>
</gene>
<reference evidence="1 2" key="1">
    <citation type="submission" date="2018-10" db="EMBL/GenBank/DDBJ databases">
        <title>Sequencing the genomes of 1000 actinobacteria strains.</title>
        <authorList>
            <person name="Klenk H.-P."/>
        </authorList>
    </citation>
    <scope>NUCLEOTIDE SEQUENCE [LARGE SCALE GENOMIC DNA]</scope>
    <source>
        <strain evidence="1 2">DSM 45175</strain>
    </source>
</reference>
<name>A0A495JTJ3_9ACTN</name>
<evidence type="ECO:0000313" key="2">
    <source>
        <dbReference type="Proteomes" id="UP000277671"/>
    </source>
</evidence>
<dbReference type="OrthoDB" id="2630713at2"/>
<dbReference type="EMBL" id="RBKT01000001">
    <property type="protein sequence ID" value="RKR92313.1"/>
    <property type="molecule type" value="Genomic_DNA"/>
</dbReference>
<dbReference type="RefSeq" id="WP_121160328.1">
    <property type="nucleotide sequence ID" value="NZ_RBKT01000001.1"/>
</dbReference>
<organism evidence="1 2">
    <name type="scientific">Micromonospora pisi</name>
    <dbReference type="NCBI Taxonomy" id="589240"/>
    <lineage>
        <taxon>Bacteria</taxon>
        <taxon>Bacillati</taxon>
        <taxon>Actinomycetota</taxon>
        <taxon>Actinomycetes</taxon>
        <taxon>Micromonosporales</taxon>
        <taxon>Micromonosporaceae</taxon>
        <taxon>Micromonospora</taxon>
    </lineage>
</organism>
<keyword evidence="2" id="KW-1185">Reference proteome</keyword>
<dbReference type="Proteomes" id="UP000277671">
    <property type="component" value="Unassembled WGS sequence"/>
</dbReference>
<comment type="caution">
    <text evidence="1">The sequence shown here is derived from an EMBL/GenBank/DDBJ whole genome shotgun (WGS) entry which is preliminary data.</text>
</comment>